<dbReference type="InterPro" id="IPR023214">
    <property type="entry name" value="HAD_sf"/>
</dbReference>
<comment type="cofactor">
    <cofactor evidence="4">
        <name>Mg(2+)</name>
        <dbReference type="ChEBI" id="CHEBI:18420"/>
    </cofactor>
</comment>
<name>A0A7U3YMN4_DESPD</name>
<protein>
    <recommendedName>
        <fullName evidence="4">Trehalose 6-phosphate phosphatase</fullName>
        <ecNumber evidence="4">3.1.3.12</ecNumber>
    </recommendedName>
</protein>
<dbReference type="Pfam" id="PF02358">
    <property type="entry name" value="Trehalose_PPase"/>
    <property type="match status" value="1"/>
</dbReference>
<evidence type="ECO:0000256" key="3">
    <source>
        <dbReference type="ARBA" id="ARBA00022801"/>
    </source>
</evidence>
<dbReference type="EMBL" id="CP002364">
    <property type="protein sequence ID" value="ADW18038.1"/>
    <property type="molecule type" value="Genomic_DNA"/>
</dbReference>
<dbReference type="GO" id="GO:0004805">
    <property type="term" value="F:trehalose-phosphatase activity"/>
    <property type="evidence" value="ECO:0007669"/>
    <property type="project" value="UniProtKB-EC"/>
</dbReference>
<dbReference type="Proteomes" id="UP000006365">
    <property type="component" value="Chromosome"/>
</dbReference>
<proteinExistence type="inferred from homology"/>
<keyword evidence="3 4" id="KW-0378">Hydrolase</keyword>
<dbReference type="RefSeq" id="WP_015724578.1">
    <property type="nucleotide sequence ID" value="NC_014972.1"/>
</dbReference>
<gene>
    <name evidence="5" type="ordered locus">Despr_1890</name>
</gene>
<dbReference type="AlphaFoldDB" id="A0A7U3YMN4"/>
<dbReference type="NCBIfam" id="TIGR00685">
    <property type="entry name" value="T6PP"/>
    <property type="match status" value="1"/>
</dbReference>
<dbReference type="GO" id="GO:0005992">
    <property type="term" value="P:trehalose biosynthetic process"/>
    <property type="evidence" value="ECO:0007669"/>
    <property type="project" value="UniProtKB-UniPathway"/>
</dbReference>
<dbReference type="PANTHER" id="PTHR43768">
    <property type="entry name" value="TREHALOSE 6-PHOSPHATE PHOSPHATASE"/>
    <property type="match status" value="1"/>
</dbReference>
<dbReference type="InterPro" id="IPR044651">
    <property type="entry name" value="OTSB-like"/>
</dbReference>
<dbReference type="NCBIfam" id="TIGR01484">
    <property type="entry name" value="HAD-SF-IIB"/>
    <property type="match status" value="1"/>
</dbReference>
<dbReference type="KEGG" id="dpr:Despr_1890"/>
<reference evidence="5 6" key="1">
    <citation type="journal article" date="2011" name="Stand. Genomic Sci.">
        <title>Complete genome sequence of Desulfobulbus propionicus type strain (1pr3).</title>
        <authorList>
            <person name="Pagani I."/>
            <person name="Lapidus A."/>
            <person name="Nolan M."/>
            <person name="Lucas S."/>
            <person name="Hammon N."/>
            <person name="Deshpande S."/>
            <person name="Cheng J.F."/>
            <person name="Chertkov O."/>
            <person name="Davenport K."/>
            <person name="Tapia R."/>
            <person name="Han C."/>
            <person name="Goodwin L."/>
            <person name="Pitluck S."/>
            <person name="Liolios K."/>
            <person name="Mavromatis K."/>
            <person name="Ivanova N."/>
            <person name="Mikhailova N."/>
            <person name="Pati A."/>
            <person name="Chen A."/>
            <person name="Palaniappan K."/>
            <person name="Land M."/>
            <person name="Hauser L."/>
            <person name="Chang Y.J."/>
            <person name="Jeffries C.D."/>
            <person name="Detter J.C."/>
            <person name="Brambilla E."/>
            <person name="Kannan K.P."/>
            <person name="Djao O.D."/>
            <person name="Rohde M."/>
            <person name="Pukall R."/>
            <person name="Spring S."/>
            <person name="Goker M."/>
            <person name="Sikorski J."/>
            <person name="Woyke T."/>
            <person name="Bristow J."/>
            <person name="Eisen J.A."/>
            <person name="Markowitz V."/>
            <person name="Hugenholtz P."/>
            <person name="Kyrpides N.C."/>
            <person name="Klenk H.P."/>
        </authorList>
    </citation>
    <scope>NUCLEOTIDE SEQUENCE [LARGE SCALE GENOMIC DNA]</scope>
    <source>
        <strain evidence="6">ATCC 33891 / DSM 2032 / 1pr3</strain>
    </source>
</reference>
<dbReference type="SUPFAM" id="SSF56784">
    <property type="entry name" value="HAD-like"/>
    <property type="match status" value="1"/>
</dbReference>
<dbReference type="InterPro" id="IPR036412">
    <property type="entry name" value="HAD-like_sf"/>
</dbReference>
<dbReference type="UniPathway" id="UPA00299"/>
<evidence type="ECO:0000256" key="4">
    <source>
        <dbReference type="RuleBase" id="RU361117"/>
    </source>
</evidence>
<comment type="pathway">
    <text evidence="1 4">Glycan biosynthesis; trehalose biosynthesis.</text>
</comment>
<evidence type="ECO:0000256" key="2">
    <source>
        <dbReference type="ARBA" id="ARBA00008770"/>
    </source>
</evidence>
<organism evidence="5 6">
    <name type="scientific">Desulfobulbus propionicus (strain ATCC 33891 / DSM 2032 / VKM B-1956 / 1pr3)</name>
    <dbReference type="NCBI Taxonomy" id="577650"/>
    <lineage>
        <taxon>Bacteria</taxon>
        <taxon>Pseudomonadati</taxon>
        <taxon>Thermodesulfobacteriota</taxon>
        <taxon>Desulfobulbia</taxon>
        <taxon>Desulfobulbales</taxon>
        <taxon>Desulfobulbaceae</taxon>
        <taxon>Desulfobulbus</taxon>
    </lineage>
</organism>
<comment type="catalytic activity">
    <reaction evidence="4">
        <text>alpha,alpha-trehalose 6-phosphate + H2O = alpha,alpha-trehalose + phosphate</text>
        <dbReference type="Rhea" id="RHEA:23420"/>
        <dbReference type="ChEBI" id="CHEBI:15377"/>
        <dbReference type="ChEBI" id="CHEBI:16551"/>
        <dbReference type="ChEBI" id="CHEBI:43474"/>
        <dbReference type="ChEBI" id="CHEBI:58429"/>
        <dbReference type="EC" id="3.1.3.12"/>
    </reaction>
</comment>
<keyword evidence="4" id="KW-0479">Metal-binding</keyword>
<comment type="function">
    <text evidence="4">Removes the phosphate from trehalose 6-phosphate to produce free trehalose.</text>
</comment>
<dbReference type="EC" id="3.1.3.12" evidence="4"/>
<dbReference type="InterPro" id="IPR006379">
    <property type="entry name" value="HAD-SF_hydro_IIB"/>
</dbReference>
<dbReference type="PANTHER" id="PTHR43768:SF3">
    <property type="entry name" value="TREHALOSE 6-PHOSPHATE PHOSPHATASE"/>
    <property type="match status" value="1"/>
</dbReference>
<evidence type="ECO:0000256" key="1">
    <source>
        <dbReference type="ARBA" id="ARBA00005199"/>
    </source>
</evidence>
<evidence type="ECO:0000313" key="5">
    <source>
        <dbReference type="EMBL" id="ADW18038.1"/>
    </source>
</evidence>
<keyword evidence="6" id="KW-1185">Reference proteome</keyword>
<dbReference type="Gene3D" id="3.30.70.1020">
    <property type="entry name" value="Trehalose-6-phosphate phosphatase related protein, domain 2"/>
    <property type="match status" value="1"/>
</dbReference>
<sequence>MRGTKPPRHALLAELPRFWERVGDASSRFLGLDYDGTLAPFAVDPMEARPLPGIADLLRALTVDTATEVAIISGRPAAEVMALLDGPPVTVVGNHGYELCPVDGDPVIRQPTPEQRQGLDNIRAVLQQRGYGRALENKMASLAVHTRGLEPVTAVALEQEVLSEWGAFALDHGLECRWFNGGVEIRCIGWHKGDALRSLLDQQPRGTLAVYVGDDETDEDAFAALEGRGIGIKVGRDARPTAARATLADCAAVADFLRAWRTVTTTHRRNAPWKQPD</sequence>
<dbReference type="GO" id="GO:0046872">
    <property type="term" value="F:metal ion binding"/>
    <property type="evidence" value="ECO:0007669"/>
    <property type="project" value="UniProtKB-KW"/>
</dbReference>
<evidence type="ECO:0000313" key="6">
    <source>
        <dbReference type="Proteomes" id="UP000006365"/>
    </source>
</evidence>
<dbReference type="Gene3D" id="3.40.50.1000">
    <property type="entry name" value="HAD superfamily/HAD-like"/>
    <property type="match status" value="1"/>
</dbReference>
<accession>A0A7U3YMN4</accession>
<dbReference type="InterPro" id="IPR003337">
    <property type="entry name" value="Trehalose_PPase"/>
</dbReference>
<keyword evidence="4" id="KW-0460">Magnesium</keyword>
<comment type="similarity">
    <text evidence="2 4">Belongs to the trehalose phosphatase family.</text>
</comment>